<dbReference type="GO" id="GO:0071111">
    <property type="term" value="F:cyclic-guanylate-specific phosphodiesterase activity"/>
    <property type="evidence" value="ECO:0007669"/>
    <property type="project" value="InterPro"/>
</dbReference>
<dbReference type="PROSITE" id="PS50883">
    <property type="entry name" value="EAL"/>
    <property type="match status" value="1"/>
</dbReference>
<evidence type="ECO:0000259" key="1">
    <source>
        <dbReference type="PROSITE" id="PS50883"/>
    </source>
</evidence>
<dbReference type="SUPFAM" id="SSF141868">
    <property type="entry name" value="EAL domain-like"/>
    <property type="match status" value="1"/>
</dbReference>
<evidence type="ECO:0000313" key="2">
    <source>
        <dbReference type="EMBL" id="EKE44119.1"/>
    </source>
</evidence>
<dbReference type="RefSeq" id="WP_007426787.1">
    <property type="nucleotide sequence ID" value="NZ_AMGO01000036.1"/>
</dbReference>
<dbReference type="STRING" id="1231392.OCGS_1635"/>
<gene>
    <name evidence="2" type="ORF">OCGS_1635</name>
</gene>
<dbReference type="InterPro" id="IPR001633">
    <property type="entry name" value="EAL_dom"/>
</dbReference>
<dbReference type="AlphaFoldDB" id="K2HMR0"/>
<dbReference type="OrthoDB" id="23692at2"/>
<dbReference type="CDD" id="cd01948">
    <property type="entry name" value="EAL"/>
    <property type="match status" value="1"/>
</dbReference>
<feature type="domain" description="EAL" evidence="1">
    <location>
        <begin position="22"/>
        <end position="272"/>
    </location>
</feature>
<dbReference type="Proteomes" id="UP000006765">
    <property type="component" value="Unassembled WGS sequence"/>
</dbReference>
<name>K2HMR0_9RHOB</name>
<proteinExistence type="predicted"/>
<dbReference type="SMART" id="SM00052">
    <property type="entry name" value="EAL"/>
    <property type="match status" value="1"/>
</dbReference>
<organism evidence="2 3">
    <name type="scientific">Oceaniovalibus guishaninsula JLT2003</name>
    <dbReference type="NCBI Taxonomy" id="1231392"/>
    <lineage>
        <taxon>Bacteria</taxon>
        <taxon>Pseudomonadati</taxon>
        <taxon>Pseudomonadota</taxon>
        <taxon>Alphaproteobacteria</taxon>
        <taxon>Rhodobacterales</taxon>
        <taxon>Roseobacteraceae</taxon>
        <taxon>Oceaniovalibus</taxon>
    </lineage>
</organism>
<dbReference type="PATRIC" id="fig|1231392.3.peg.1641"/>
<evidence type="ECO:0000313" key="3">
    <source>
        <dbReference type="Proteomes" id="UP000006765"/>
    </source>
</evidence>
<comment type="caution">
    <text evidence="2">The sequence shown here is derived from an EMBL/GenBank/DDBJ whole genome shotgun (WGS) entry which is preliminary data.</text>
</comment>
<dbReference type="Pfam" id="PF00563">
    <property type="entry name" value="EAL"/>
    <property type="match status" value="1"/>
</dbReference>
<dbReference type="EMBL" id="AMGO01000036">
    <property type="protein sequence ID" value="EKE44119.1"/>
    <property type="molecule type" value="Genomic_DNA"/>
</dbReference>
<protein>
    <submittedName>
        <fullName evidence="2">Diguanylate phosphodiesterase</fullName>
    </submittedName>
</protein>
<dbReference type="PANTHER" id="PTHR33121">
    <property type="entry name" value="CYCLIC DI-GMP PHOSPHODIESTERASE PDEF"/>
    <property type="match status" value="1"/>
</dbReference>
<keyword evidence="3" id="KW-1185">Reference proteome</keyword>
<dbReference type="InterPro" id="IPR050706">
    <property type="entry name" value="Cyclic-di-GMP_PDE-like"/>
</dbReference>
<reference evidence="2 3" key="1">
    <citation type="journal article" date="2012" name="J. Bacteriol.">
        <title>Draft Genome Sequence of Oceaniovalibus guishaninsula JLT2003T.</title>
        <authorList>
            <person name="Tang K."/>
            <person name="Liu K."/>
            <person name="Jiao N."/>
        </authorList>
    </citation>
    <scope>NUCLEOTIDE SEQUENCE [LARGE SCALE GENOMIC DNA]</scope>
    <source>
        <strain evidence="2 3">JLT2003</strain>
    </source>
</reference>
<sequence>MKDVSEDPGTTDPVPFVSGQRDDAVLAMVERAVADHNVMLAFQPVVPAGRHDRPAFYEGLIRILDARGRIIPAKDFILQVECLELGRRIDCLSLECGLRVLRENPRLRLAINMSARSIDHPGWLAVLEDGLRDDPTIGERLILEITESSAIQMPDAVQAFMTRLQARGISFAIDDFGSGYTSMRYLKDLRFDILKIDGQFIRGIARSADNQALVKAIVSIGRHFDMVTIAEFVETAEDAKYLGQIGVDCLQGYYFGAPTIRPRWEPCREERAG</sequence>
<accession>K2HMR0</accession>
<dbReference type="eggNOG" id="COG2200">
    <property type="taxonomic scope" value="Bacteria"/>
</dbReference>
<dbReference type="Gene3D" id="3.20.20.450">
    <property type="entry name" value="EAL domain"/>
    <property type="match status" value="1"/>
</dbReference>
<dbReference type="PANTHER" id="PTHR33121:SF79">
    <property type="entry name" value="CYCLIC DI-GMP PHOSPHODIESTERASE PDED-RELATED"/>
    <property type="match status" value="1"/>
</dbReference>
<dbReference type="InterPro" id="IPR035919">
    <property type="entry name" value="EAL_sf"/>
</dbReference>